<feature type="non-terminal residue" evidence="2">
    <location>
        <position position="1"/>
    </location>
</feature>
<feature type="compositionally biased region" description="Low complexity" evidence="1">
    <location>
        <begin position="34"/>
        <end position="45"/>
    </location>
</feature>
<organism evidence="2">
    <name type="scientific">Tetraselmis sp. GSL018</name>
    <dbReference type="NCBI Taxonomy" id="582737"/>
    <lineage>
        <taxon>Eukaryota</taxon>
        <taxon>Viridiplantae</taxon>
        <taxon>Chlorophyta</taxon>
        <taxon>core chlorophytes</taxon>
        <taxon>Chlorodendrophyceae</taxon>
        <taxon>Chlorodendrales</taxon>
        <taxon>Chlorodendraceae</taxon>
        <taxon>Tetraselmis</taxon>
    </lineage>
</organism>
<gene>
    <name evidence="2" type="ORF">TSPGSL018_23030</name>
</gene>
<evidence type="ECO:0000313" key="2">
    <source>
        <dbReference type="EMBL" id="JAC75456.1"/>
    </source>
</evidence>
<accession>A0A061RY05</accession>
<reference evidence="2" key="1">
    <citation type="submission" date="2014-05" db="EMBL/GenBank/DDBJ databases">
        <title>The transcriptome of the halophilic microalga Tetraselmis sp. GSL018 isolated from the Great Salt Lake, Utah.</title>
        <authorList>
            <person name="Jinkerson R.E."/>
            <person name="D'Adamo S."/>
            <person name="Posewitz M.C."/>
        </authorList>
    </citation>
    <scope>NUCLEOTIDE SEQUENCE</scope>
    <source>
        <strain evidence="2">GSL018</strain>
    </source>
</reference>
<feature type="region of interest" description="Disordered" evidence="1">
    <location>
        <begin position="1"/>
        <end position="71"/>
    </location>
</feature>
<sequence length="191" mass="19283">GRELRRRGETAAVSAGTAPPRRGAAVRRRGGRPRGAARLPLGGATLNAAGCPHRQGAGRRPRAAGAPCRRGDPFLTAGAPRGGAALLAGEWAGGAPRGGAPRGAARQGEGAARLLGARTAAAAAQALQALLEATGVLSEPIIPIVVPQSANPPPSLDERREKGEGGGIRSFRKVAGRDRAKGEQANGNTNW</sequence>
<protein>
    <submittedName>
        <fullName evidence="2">Uncharacterized protein</fullName>
    </submittedName>
</protein>
<feature type="region of interest" description="Disordered" evidence="1">
    <location>
        <begin position="145"/>
        <end position="191"/>
    </location>
</feature>
<evidence type="ECO:0000256" key="1">
    <source>
        <dbReference type="SAM" id="MobiDB-lite"/>
    </source>
</evidence>
<name>A0A061RY05_9CHLO</name>
<dbReference type="EMBL" id="GBEZ01010192">
    <property type="protein sequence ID" value="JAC75456.1"/>
    <property type="molecule type" value="Transcribed_RNA"/>
</dbReference>
<proteinExistence type="predicted"/>
<dbReference type="AlphaFoldDB" id="A0A061RY05"/>